<evidence type="ECO:0000259" key="2">
    <source>
        <dbReference type="Pfam" id="PF16903"/>
    </source>
</evidence>
<feature type="domain" description="Major capsid protein C-terminal" evidence="1">
    <location>
        <begin position="260"/>
        <end position="424"/>
    </location>
</feature>
<dbReference type="InterPro" id="IPR016112">
    <property type="entry name" value="VP_dsDNA_II"/>
</dbReference>
<dbReference type="Gene3D" id="2.70.9.10">
    <property type="entry name" value="Adenovirus Type 2 Hexon, domain 4"/>
    <property type="match status" value="1"/>
</dbReference>
<dbReference type="SUPFAM" id="SSF49749">
    <property type="entry name" value="Group II dsDNA viruses VP"/>
    <property type="match status" value="2"/>
</dbReference>
<dbReference type="AlphaFoldDB" id="A0A6C0H6N8"/>
<reference evidence="3" key="1">
    <citation type="journal article" date="2020" name="Nature">
        <title>Giant virus diversity and host interactions through global metagenomics.</title>
        <authorList>
            <person name="Schulz F."/>
            <person name="Roux S."/>
            <person name="Paez-Espino D."/>
            <person name="Jungbluth S."/>
            <person name="Walsh D.A."/>
            <person name="Denef V.J."/>
            <person name="McMahon K.D."/>
            <person name="Konstantinidis K.T."/>
            <person name="Eloe-Fadrosh E.A."/>
            <person name="Kyrpides N.C."/>
            <person name="Woyke T."/>
        </authorList>
    </citation>
    <scope>NUCLEOTIDE SEQUENCE</scope>
    <source>
        <strain evidence="3">GVMAG-M-3300023179-73</strain>
    </source>
</reference>
<evidence type="ECO:0008006" key="4">
    <source>
        <dbReference type="Google" id="ProtNLM"/>
    </source>
</evidence>
<dbReference type="GO" id="GO:0005198">
    <property type="term" value="F:structural molecule activity"/>
    <property type="evidence" value="ECO:0007669"/>
    <property type="project" value="InterPro"/>
</dbReference>
<proteinExistence type="predicted"/>
<protein>
    <recommendedName>
        <fullName evidence="4">Major capsid protein N-terminal domain-containing protein</fullName>
    </recommendedName>
</protein>
<dbReference type="InterPro" id="IPR038519">
    <property type="entry name" value="MCP_C_sf"/>
</dbReference>
<dbReference type="Pfam" id="PF04451">
    <property type="entry name" value="Capsid_NCLDV"/>
    <property type="match status" value="1"/>
</dbReference>
<organism evidence="3">
    <name type="scientific">viral metagenome</name>
    <dbReference type="NCBI Taxonomy" id="1070528"/>
    <lineage>
        <taxon>unclassified sequences</taxon>
        <taxon>metagenomes</taxon>
        <taxon>organismal metagenomes</taxon>
    </lineage>
</organism>
<evidence type="ECO:0000259" key="1">
    <source>
        <dbReference type="Pfam" id="PF04451"/>
    </source>
</evidence>
<dbReference type="InterPro" id="IPR007542">
    <property type="entry name" value="MCP_C"/>
</dbReference>
<feature type="domain" description="Major capsid protein N-terminal" evidence="2">
    <location>
        <begin position="59"/>
        <end position="254"/>
    </location>
</feature>
<dbReference type="Pfam" id="PF16903">
    <property type="entry name" value="Capsid_N"/>
    <property type="match status" value="1"/>
</dbReference>
<dbReference type="InterPro" id="IPR031654">
    <property type="entry name" value="Capsid_N"/>
</dbReference>
<name>A0A6C0H6N8_9ZZZZ</name>
<dbReference type="EMBL" id="MN739891">
    <property type="protein sequence ID" value="QHT76242.1"/>
    <property type="molecule type" value="Genomic_DNA"/>
</dbReference>
<sequence>MYVLNTTVFIIFKLRRSVLFDFYLFSRNNSSNQMPASVLQLQSIGIQDVYLTKDPQINVFRYTYYRYVNFATETLQLPLSEEASFNKKVSCEILKRGHLLSKLHLHLKLPALTKNGGTYLCWTDAIGHAIFSEPIELEIGGVVVDRIYPQLSDILDEFSNGTKQLGRNLMLGKSDVYVSSFYNASQPLDLLIPLDFWFTRRYNMALPLLSMYNQDIKINFKLRDFPRLINFDGSTPAYSNIVESNVYAEYIYLDDAIVNSFQQQKHRYVIEQAQYHEVESIPVNTSIFNTTLKFNHPVKEIFFACAEKSVVDNNNYFMYSNSTDNTAIITSASLLLDGQRRFDNLPEFYYRCVFPDNVHSVVPLKYVYCMPFCLKPEDNQPTGSVNLSRFNDVILSVKVRNSNPECLIYVYAVNYNIVTIENGTFTLEFAV</sequence>
<accession>A0A6C0H6N8</accession>
<dbReference type="Gene3D" id="2.70.9.20">
    <property type="entry name" value="Major capsid protein Vp54"/>
    <property type="match status" value="1"/>
</dbReference>
<evidence type="ECO:0000313" key="3">
    <source>
        <dbReference type="EMBL" id="QHT76242.1"/>
    </source>
</evidence>